<feature type="region of interest" description="Disordered" evidence="1">
    <location>
        <begin position="361"/>
        <end position="385"/>
    </location>
</feature>
<evidence type="ECO:0000256" key="1">
    <source>
        <dbReference type="SAM" id="MobiDB-lite"/>
    </source>
</evidence>
<comment type="caution">
    <text evidence="2">The sequence shown here is derived from an EMBL/GenBank/DDBJ whole genome shotgun (WGS) entry which is preliminary data.</text>
</comment>
<feature type="region of interest" description="Disordered" evidence="1">
    <location>
        <begin position="602"/>
        <end position="630"/>
    </location>
</feature>
<accession>A0A9P9FJF9</accession>
<organism evidence="2 3">
    <name type="scientific">Dactylonectria estremocensis</name>
    <dbReference type="NCBI Taxonomy" id="1079267"/>
    <lineage>
        <taxon>Eukaryota</taxon>
        <taxon>Fungi</taxon>
        <taxon>Dikarya</taxon>
        <taxon>Ascomycota</taxon>
        <taxon>Pezizomycotina</taxon>
        <taxon>Sordariomycetes</taxon>
        <taxon>Hypocreomycetidae</taxon>
        <taxon>Hypocreales</taxon>
        <taxon>Nectriaceae</taxon>
        <taxon>Dactylonectria</taxon>
    </lineage>
</organism>
<evidence type="ECO:0000313" key="3">
    <source>
        <dbReference type="Proteomes" id="UP000717696"/>
    </source>
</evidence>
<feature type="compositionally biased region" description="Basic residues" evidence="1">
    <location>
        <begin position="1"/>
        <end position="16"/>
    </location>
</feature>
<feature type="region of interest" description="Disordered" evidence="1">
    <location>
        <begin position="1"/>
        <end position="34"/>
    </location>
</feature>
<evidence type="ECO:0000313" key="2">
    <source>
        <dbReference type="EMBL" id="KAH7162972.1"/>
    </source>
</evidence>
<proteinExistence type="predicted"/>
<dbReference type="AlphaFoldDB" id="A0A9P9FJF9"/>
<reference evidence="2" key="1">
    <citation type="journal article" date="2021" name="Nat. Commun.">
        <title>Genetic determinants of endophytism in the Arabidopsis root mycobiome.</title>
        <authorList>
            <person name="Mesny F."/>
            <person name="Miyauchi S."/>
            <person name="Thiergart T."/>
            <person name="Pickel B."/>
            <person name="Atanasova L."/>
            <person name="Karlsson M."/>
            <person name="Huettel B."/>
            <person name="Barry K.W."/>
            <person name="Haridas S."/>
            <person name="Chen C."/>
            <person name="Bauer D."/>
            <person name="Andreopoulos W."/>
            <person name="Pangilinan J."/>
            <person name="LaButti K."/>
            <person name="Riley R."/>
            <person name="Lipzen A."/>
            <person name="Clum A."/>
            <person name="Drula E."/>
            <person name="Henrissat B."/>
            <person name="Kohler A."/>
            <person name="Grigoriev I.V."/>
            <person name="Martin F.M."/>
            <person name="Hacquard S."/>
        </authorList>
    </citation>
    <scope>NUCLEOTIDE SEQUENCE</scope>
    <source>
        <strain evidence="2">MPI-CAGE-AT-0021</strain>
    </source>
</reference>
<dbReference type="EMBL" id="JAGMUU010000001">
    <property type="protein sequence ID" value="KAH7162972.1"/>
    <property type="molecule type" value="Genomic_DNA"/>
</dbReference>
<feature type="compositionally biased region" description="Basic and acidic residues" evidence="1">
    <location>
        <begin position="243"/>
        <end position="262"/>
    </location>
</feature>
<feature type="compositionally biased region" description="Polar residues" evidence="1">
    <location>
        <begin position="364"/>
        <end position="382"/>
    </location>
</feature>
<feature type="region of interest" description="Disordered" evidence="1">
    <location>
        <begin position="231"/>
        <end position="303"/>
    </location>
</feature>
<dbReference type="OrthoDB" id="2537141at2759"/>
<gene>
    <name evidence="2" type="ORF">B0J13DRAFT_634186</name>
</gene>
<keyword evidence="3" id="KW-1185">Reference proteome</keyword>
<feature type="compositionally biased region" description="Basic and acidic residues" evidence="1">
    <location>
        <begin position="325"/>
        <end position="339"/>
    </location>
</feature>
<feature type="region of interest" description="Disordered" evidence="1">
    <location>
        <begin position="319"/>
        <end position="343"/>
    </location>
</feature>
<protein>
    <submittedName>
        <fullName evidence="2">Uncharacterized protein</fullName>
    </submittedName>
</protein>
<feature type="region of interest" description="Disordered" evidence="1">
    <location>
        <begin position="54"/>
        <end position="78"/>
    </location>
</feature>
<dbReference type="Proteomes" id="UP000717696">
    <property type="component" value="Unassembled WGS sequence"/>
</dbReference>
<feature type="compositionally biased region" description="Basic and acidic residues" evidence="1">
    <location>
        <begin position="429"/>
        <end position="445"/>
    </location>
</feature>
<feature type="compositionally biased region" description="Basic and acidic residues" evidence="1">
    <location>
        <begin position="608"/>
        <end position="620"/>
    </location>
</feature>
<name>A0A9P9FJF9_9HYPO</name>
<sequence length="727" mass="81507">MKSPLRHHRRHHRSRTRNPPQSFDVIAKSRPAPDSDGSFYVELWLNQVRDCQKKATTSTPRSDDGGNDDDYQHHKSSWQPHNLPVARIALGNHAKLQQQETHHFHDDLTIVTSPTGSRTGASSNTRSHRAAKFTYHTENKTRKRMPSEDSQNSLAYKSGFEKRPRRKIRASRYETKKDVFKDDVKGRATTQRSRALRRQLRSSRDVLDNFTSAAISDKRLIMKTDLTAGLFLNGRSSTHPSKKSREIAARKSKCDVDVEEQHSVGPSTSPRQDNDHVLASNDNSARHPRVARPSSAFKTSSSCNHNPEITICLPKGSTHAANHTGAERAAQRDQLEHDNGGNLVNKVDENLVIFSASVDDRANSQRSPSSGATVSRSATASRTPEHIHRALIQTGVYDGTKSILEPSRITQRTPQSQDRQCFDDFQEDLGNKDSRPDMPIYEEKGTMMTPGLQSSTRYRQEPPSEDPIQCHRQEVITDADMEHLNQPNGLYSDMRLDATHSQDPSSFLKVMETPGEVSGHTNPIGFNMADPGCWFHSAPNASFGTSQVLNGFSRSLGQNNVGIENTNSSFWQGHTPSQPAPYGTAVSFSNHGFYKPSVTLDFSSSDGLSRRDSSRDDGHKTGPAPMGYHSLPTFQPWQVRNFQQVDEEAPPIRLQPSALSGPGESMMEFIERIEAEALLNWEEVQRLHSMNDHENNQSLGGDAAGYNADYSREEMEMPLLWRPDWRM</sequence>
<feature type="region of interest" description="Disordered" evidence="1">
    <location>
        <begin position="425"/>
        <end position="466"/>
    </location>
</feature>